<dbReference type="AlphaFoldDB" id="A0A6J4K9L1"/>
<dbReference type="EMBL" id="CADCTR010001527">
    <property type="protein sequence ID" value="CAA9300030.1"/>
    <property type="molecule type" value="Genomic_DNA"/>
</dbReference>
<gene>
    <name evidence="1" type="ORF">AVDCRST_MAG93-4525</name>
</gene>
<proteinExistence type="predicted"/>
<sequence length="67" mass="7532">MLDGYRSVAEVPGEATAEARILWYHLAMAVWGLRFGPPRDGTWIANRLARLERQMQAFVAQSTTIAL</sequence>
<organism evidence="1">
    <name type="scientific">uncultured Chloroflexia bacterium</name>
    <dbReference type="NCBI Taxonomy" id="1672391"/>
    <lineage>
        <taxon>Bacteria</taxon>
        <taxon>Bacillati</taxon>
        <taxon>Chloroflexota</taxon>
        <taxon>Chloroflexia</taxon>
        <taxon>environmental samples</taxon>
    </lineage>
</organism>
<protein>
    <submittedName>
        <fullName evidence="1">Uncharacterized protein</fullName>
    </submittedName>
</protein>
<accession>A0A6J4K9L1</accession>
<reference evidence="1" key="1">
    <citation type="submission" date="2020-02" db="EMBL/GenBank/DDBJ databases">
        <authorList>
            <person name="Meier V. D."/>
        </authorList>
    </citation>
    <scope>NUCLEOTIDE SEQUENCE</scope>
    <source>
        <strain evidence="1">AVDCRST_MAG93</strain>
    </source>
</reference>
<evidence type="ECO:0000313" key="1">
    <source>
        <dbReference type="EMBL" id="CAA9300030.1"/>
    </source>
</evidence>
<name>A0A6J4K9L1_9CHLR</name>